<evidence type="ECO:0000313" key="4">
    <source>
        <dbReference type="Proteomes" id="UP000000493"/>
    </source>
</evidence>
<dbReference type="GO" id="GO:0000287">
    <property type="term" value="F:magnesium ion binding"/>
    <property type="evidence" value="ECO:0007669"/>
    <property type="project" value="InterPro"/>
</dbReference>
<organism evidence="3 4">
    <name type="scientific">Runella slithyformis (strain ATCC 29530 / DSM 19594 / LMG 11500 / NCIMB 11436 / LSU 4)</name>
    <dbReference type="NCBI Taxonomy" id="761193"/>
    <lineage>
        <taxon>Bacteria</taxon>
        <taxon>Pseudomonadati</taxon>
        <taxon>Bacteroidota</taxon>
        <taxon>Cytophagia</taxon>
        <taxon>Cytophagales</taxon>
        <taxon>Spirosomataceae</taxon>
        <taxon>Runella</taxon>
    </lineage>
</organism>
<reference evidence="3 4" key="2">
    <citation type="journal article" date="2012" name="Stand. Genomic Sci.">
        <title>Complete genome sequence of the aquatic bacterium Runella slithyformis type strain (LSU 4(T)).</title>
        <authorList>
            <person name="Copeland A."/>
            <person name="Zhang X."/>
            <person name="Misra M."/>
            <person name="Lapidus A."/>
            <person name="Nolan M."/>
            <person name="Lucas S."/>
            <person name="Deshpande S."/>
            <person name="Cheng J.F."/>
            <person name="Tapia R."/>
            <person name="Goodwin L.A."/>
            <person name="Pitluck S."/>
            <person name="Liolios K."/>
            <person name="Pagani I."/>
            <person name="Ivanova N."/>
            <person name="Mikhailova N."/>
            <person name="Pati A."/>
            <person name="Chen A."/>
            <person name="Palaniappan K."/>
            <person name="Land M."/>
            <person name="Hauser L."/>
            <person name="Pan C."/>
            <person name="Jeffries C.D."/>
            <person name="Detter J.C."/>
            <person name="Brambilla E.M."/>
            <person name="Rohde M."/>
            <person name="Djao O.D."/>
            <person name="Goker M."/>
            <person name="Sikorski J."/>
            <person name="Tindall B.J."/>
            <person name="Woyke T."/>
            <person name="Bristow J."/>
            <person name="Eisen J.A."/>
            <person name="Markowitz V."/>
            <person name="Hugenholtz P."/>
            <person name="Kyrpides N.C."/>
            <person name="Klenk H.P."/>
            <person name="Mavromatis K."/>
        </authorList>
    </citation>
    <scope>NUCLEOTIDE SEQUENCE [LARGE SCALE GENOMIC DNA]</scope>
    <source>
        <strain evidence="4">ATCC 29530 / DSM 19594 / LMG 11500 / NCIMB 11436 / LSU 4</strain>
    </source>
</reference>
<accession>A0A7U3ZK94</accession>
<dbReference type="Gene3D" id="3.90.470.20">
    <property type="entry name" value="4'-phosphopantetheinyl transferase domain"/>
    <property type="match status" value="1"/>
</dbReference>
<dbReference type="GO" id="GO:0008897">
    <property type="term" value="F:holo-[acyl-carrier-protein] synthase activity"/>
    <property type="evidence" value="ECO:0007669"/>
    <property type="project" value="InterPro"/>
</dbReference>
<evidence type="ECO:0000313" key="3">
    <source>
        <dbReference type="EMBL" id="AEI48777.1"/>
    </source>
</evidence>
<gene>
    <name evidence="3" type="ordered locus">Runsl_2367</name>
</gene>
<dbReference type="EMBL" id="CP002859">
    <property type="protein sequence ID" value="AEI48777.1"/>
    <property type="molecule type" value="Genomic_DNA"/>
</dbReference>
<dbReference type="SUPFAM" id="SSF56214">
    <property type="entry name" value="4'-phosphopantetheinyl transferase"/>
    <property type="match status" value="2"/>
</dbReference>
<dbReference type="InterPro" id="IPR008278">
    <property type="entry name" value="4-PPantetheinyl_Trfase_dom"/>
</dbReference>
<evidence type="ECO:0000259" key="2">
    <source>
        <dbReference type="Pfam" id="PF01648"/>
    </source>
</evidence>
<reference evidence="4" key="1">
    <citation type="submission" date="2011-06" db="EMBL/GenBank/DDBJ databases">
        <title>The complete genome of chromosome of Runella slithyformis DSM 19594.</title>
        <authorList>
            <consortium name="US DOE Joint Genome Institute (JGI-PGF)"/>
            <person name="Lucas S."/>
            <person name="Han J."/>
            <person name="Lapidus A."/>
            <person name="Bruce D."/>
            <person name="Goodwin L."/>
            <person name="Pitluck S."/>
            <person name="Peters L."/>
            <person name="Kyrpides N."/>
            <person name="Mavromatis K."/>
            <person name="Ivanova N."/>
            <person name="Ovchinnikova G."/>
            <person name="Zhang X."/>
            <person name="Misra M."/>
            <person name="Detter J.C."/>
            <person name="Tapia R."/>
            <person name="Han C."/>
            <person name="Land M."/>
            <person name="Hauser L."/>
            <person name="Markowitz V."/>
            <person name="Cheng J.-F."/>
            <person name="Hugenholtz P."/>
            <person name="Woyke T."/>
            <person name="Wu D."/>
            <person name="Tindall B."/>
            <person name="Faehrich R."/>
            <person name="Brambilla E."/>
            <person name="Klenk H.-P."/>
            <person name="Eisen J.A."/>
        </authorList>
    </citation>
    <scope>NUCLEOTIDE SEQUENCE [LARGE SCALE GENOMIC DNA]</scope>
    <source>
        <strain evidence="4">ATCC 29530 / DSM 19594 / LMG 11500 / NCIMB 11436 / LSU 4</strain>
    </source>
</reference>
<feature type="domain" description="4'-phosphopantetheinyl transferase" evidence="2">
    <location>
        <begin position="109"/>
        <end position="181"/>
    </location>
</feature>
<name>A0A7U3ZK94_RUNSL</name>
<proteinExistence type="predicted"/>
<dbReference type="Pfam" id="PF01648">
    <property type="entry name" value="ACPS"/>
    <property type="match status" value="1"/>
</dbReference>
<sequence length="211" mass="24485">MPLVRQWTVFDDCEILVWQIGESPEKLLKELIVTAEEWEEFKTISHPQKQLEWLTGRRAMQVLVESTGGCYKGMLKDEYGKPHLKHRIAEVSLTHTLRYVGVTLHPVKSLGIDMERMADKLARVAPKFLSEEEKEHAQMELSKLVTYWCAKEALYKLHGTRQLSFKDHIAVEAFQDTDAYVQGSIGFNDLPRQFHQLHRFWVEDFCGVVAV</sequence>
<protein>
    <submittedName>
        <fullName evidence="3">4'-phosphopantetheinyl transferase</fullName>
    </submittedName>
</protein>
<dbReference type="AlphaFoldDB" id="A0A7U3ZK94"/>
<keyword evidence="1 3" id="KW-0808">Transferase</keyword>
<dbReference type="Proteomes" id="UP000000493">
    <property type="component" value="Chromosome"/>
</dbReference>
<dbReference type="KEGG" id="rsi:Runsl_2367"/>
<dbReference type="InterPro" id="IPR037143">
    <property type="entry name" value="4-PPantetheinyl_Trfase_dom_sf"/>
</dbReference>
<evidence type="ECO:0000256" key="1">
    <source>
        <dbReference type="ARBA" id="ARBA00022679"/>
    </source>
</evidence>
<keyword evidence="4" id="KW-1185">Reference proteome</keyword>
<dbReference type="RefSeq" id="WP_013928088.1">
    <property type="nucleotide sequence ID" value="NC_015703.1"/>
</dbReference>